<reference evidence="2" key="1">
    <citation type="journal article" date="2021" name="PeerJ">
        <title>Extensive microbial diversity within the chicken gut microbiome revealed by metagenomics and culture.</title>
        <authorList>
            <person name="Gilroy R."/>
            <person name="Ravi A."/>
            <person name="Getino M."/>
            <person name="Pursley I."/>
            <person name="Horton D.L."/>
            <person name="Alikhan N.F."/>
            <person name="Baker D."/>
            <person name="Gharbi K."/>
            <person name="Hall N."/>
            <person name="Watson M."/>
            <person name="Adriaenssens E.M."/>
            <person name="Foster-Nyarko E."/>
            <person name="Jarju S."/>
            <person name="Secka A."/>
            <person name="Antonio M."/>
            <person name="Oren A."/>
            <person name="Chaudhuri R.R."/>
            <person name="La Ragione R."/>
            <person name="Hildebrand F."/>
            <person name="Pallen M.J."/>
        </authorList>
    </citation>
    <scope>NUCLEOTIDE SEQUENCE</scope>
    <source>
        <strain evidence="2">ChiBcec18-1249</strain>
    </source>
</reference>
<dbReference type="AlphaFoldDB" id="A0A9D2LGN3"/>
<evidence type="ECO:0000256" key="1">
    <source>
        <dbReference type="SAM" id="Phobius"/>
    </source>
</evidence>
<evidence type="ECO:0000313" key="2">
    <source>
        <dbReference type="EMBL" id="HJB12362.1"/>
    </source>
</evidence>
<reference evidence="2" key="2">
    <citation type="submission" date="2021-04" db="EMBL/GenBank/DDBJ databases">
        <authorList>
            <person name="Gilroy R."/>
        </authorList>
    </citation>
    <scope>NUCLEOTIDE SEQUENCE</scope>
    <source>
        <strain evidence="2">ChiBcec18-1249</strain>
    </source>
</reference>
<keyword evidence="1" id="KW-0472">Membrane</keyword>
<evidence type="ECO:0000313" key="3">
    <source>
        <dbReference type="Proteomes" id="UP000823824"/>
    </source>
</evidence>
<keyword evidence="1" id="KW-1133">Transmembrane helix</keyword>
<feature type="transmembrane region" description="Helical" evidence="1">
    <location>
        <begin position="6"/>
        <end position="21"/>
    </location>
</feature>
<keyword evidence="1" id="KW-0812">Transmembrane</keyword>
<dbReference type="Proteomes" id="UP000823824">
    <property type="component" value="Unassembled WGS sequence"/>
</dbReference>
<proteinExistence type="predicted"/>
<name>A0A9D2LGN3_9FIRM</name>
<protein>
    <submittedName>
        <fullName evidence="2">Uncharacterized protein</fullName>
    </submittedName>
</protein>
<accession>A0A9D2LGN3</accession>
<organism evidence="2 3">
    <name type="scientific">Candidatus Oscillibacter excrementigallinarum</name>
    <dbReference type="NCBI Taxonomy" id="2838716"/>
    <lineage>
        <taxon>Bacteria</taxon>
        <taxon>Bacillati</taxon>
        <taxon>Bacillota</taxon>
        <taxon>Clostridia</taxon>
        <taxon>Eubacteriales</taxon>
        <taxon>Oscillospiraceae</taxon>
        <taxon>Oscillibacter</taxon>
    </lineage>
</organism>
<sequence>MILLLSPILAVLIAVGIWWLLRRTKLSQVTKLLIAGFGGVVGAGLLYYGLLILSIYAFQWNDPITW</sequence>
<dbReference type="EMBL" id="DWZJ01000011">
    <property type="protein sequence ID" value="HJB12362.1"/>
    <property type="molecule type" value="Genomic_DNA"/>
</dbReference>
<comment type="caution">
    <text evidence="2">The sequence shown here is derived from an EMBL/GenBank/DDBJ whole genome shotgun (WGS) entry which is preliminary data.</text>
</comment>
<feature type="transmembrane region" description="Helical" evidence="1">
    <location>
        <begin position="33"/>
        <end position="58"/>
    </location>
</feature>
<gene>
    <name evidence="2" type="ORF">H9787_01460</name>
</gene>